<dbReference type="GeneID" id="71988795"/>
<proteinExistence type="predicted"/>
<dbReference type="RefSeq" id="XP_047766480.1">
    <property type="nucleotide sequence ID" value="XM_047908065.1"/>
</dbReference>
<reference evidence="1" key="2">
    <citation type="journal article" date="2022" name="Microb. Genom.">
        <title>A chromosome-scale genome assembly of the tomato pathogen Cladosporium fulvum reveals a compartmentalized genome architecture and the presence of a dispensable chromosome.</title>
        <authorList>
            <person name="Zaccaron A.Z."/>
            <person name="Chen L.H."/>
            <person name="Samaras A."/>
            <person name="Stergiopoulos I."/>
        </authorList>
    </citation>
    <scope>NUCLEOTIDE SEQUENCE</scope>
    <source>
        <strain evidence="1">Race5_Kim</strain>
    </source>
</reference>
<dbReference type="KEGG" id="ffu:CLAFUR5_08917"/>
<name>A0A9Q8PGR2_PASFU</name>
<dbReference type="EMBL" id="CP090171">
    <property type="protein sequence ID" value="UJO22114.1"/>
    <property type="molecule type" value="Genomic_DNA"/>
</dbReference>
<sequence length="83" mass="9257">MAVIGKDGRVINVGRFTSLLEHNQTITNPALVYIFGAVQSSPGKQQHRGFDVIRFTAAGIQAYFGKTKRKMMLGESKEDWENV</sequence>
<evidence type="ECO:0000313" key="1">
    <source>
        <dbReference type="EMBL" id="UJO22114.1"/>
    </source>
</evidence>
<accession>A0A9Q8PGR2</accession>
<reference evidence="1" key="1">
    <citation type="submission" date="2021-12" db="EMBL/GenBank/DDBJ databases">
        <authorList>
            <person name="Zaccaron A."/>
            <person name="Stergiopoulos I."/>
        </authorList>
    </citation>
    <scope>NUCLEOTIDE SEQUENCE</scope>
    <source>
        <strain evidence="1">Race5_Kim</strain>
    </source>
</reference>
<gene>
    <name evidence="1" type="ORF">CLAFUR5_08917</name>
</gene>
<evidence type="ECO:0000313" key="2">
    <source>
        <dbReference type="Proteomes" id="UP000756132"/>
    </source>
</evidence>
<dbReference type="AlphaFoldDB" id="A0A9Q8PGR2"/>
<organism evidence="1 2">
    <name type="scientific">Passalora fulva</name>
    <name type="common">Tomato leaf mold</name>
    <name type="synonym">Cladosporium fulvum</name>
    <dbReference type="NCBI Taxonomy" id="5499"/>
    <lineage>
        <taxon>Eukaryota</taxon>
        <taxon>Fungi</taxon>
        <taxon>Dikarya</taxon>
        <taxon>Ascomycota</taxon>
        <taxon>Pezizomycotina</taxon>
        <taxon>Dothideomycetes</taxon>
        <taxon>Dothideomycetidae</taxon>
        <taxon>Mycosphaerellales</taxon>
        <taxon>Mycosphaerellaceae</taxon>
        <taxon>Fulvia</taxon>
    </lineage>
</organism>
<protein>
    <submittedName>
        <fullName evidence="1">Uncharacterized protein</fullName>
    </submittedName>
</protein>
<dbReference type="Proteomes" id="UP000756132">
    <property type="component" value="Chromosome 9"/>
</dbReference>
<keyword evidence="2" id="KW-1185">Reference proteome</keyword>